<gene>
    <name evidence="8" type="ORF">F6X38_10135</name>
</gene>
<comment type="subcellular location">
    <subcellularLocation>
        <location evidence="1">Membrane</location>
        <topology evidence="1">Multi-pass membrane protein</topology>
    </subcellularLocation>
</comment>
<feature type="transmembrane region" description="Helical" evidence="6">
    <location>
        <begin position="165"/>
        <end position="185"/>
    </location>
</feature>
<evidence type="ECO:0000256" key="4">
    <source>
        <dbReference type="ARBA" id="ARBA00022989"/>
    </source>
</evidence>
<dbReference type="Pfam" id="PF00892">
    <property type="entry name" value="EamA"/>
    <property type="match status" value="2"/>
</dbReference>
<dbReference type="EMBL" id="VZDO01000007">
    <property type="protein sequence ID" value="KAB0679925.1"/>
    <property type="molecule type" value="Genomic_DNA"/>
</dbReference>
<feature type="transmembrane region" description="Helical" evidence="6">
    <location>
        <begin position="225"/>
        <end position="246"/>
    </location>
</feature>
<protein>
    <submittedName>
        <fullName evidence="8">DMT family transporter</fullName>
    </submittedName>
</protein>
<feature type="transmembrane region" description="Helical" evidence="6">
    <location>
        <begin position="253"/>
        <end position="273"/>
    </location>
</feature>
<keyword evidence="4 6" id="KW-1133">Transmembrane helix</keyword>
<dbReference type="SUPFAM" id="SSF103481">
    <property type="entry name" value="Multidrug resistance efflux transporter EmrE"/>
    <property type="match status" value="2"/>
</dbReference>
<feature type="transmembrane region" description="Helical" evidence="6">
    <location>
        <begin position="82"/>
        <end position="101"/>
    </location>
</feature>
<feature type="transmembrane region" description="Helical" evidence="6">
    <location>
        <begin position="133"/>
        <end position="153"/>
    </location>
</feature>
<evidence type="ECO:0000256" key="1">
    <source>
        <dbReference type="ARBA" id="ARBA00004141"/>
    </source>
</evidence>
<dbReference type="PANTHER" id="PTHR22911:SF6">
    <property type="entry name" value="SOLUTE CARRIER FAMILY 35 MEMBER G1"/>
    <property type="match status" value="1"/>
</dbReference>
<organism evidence="8 9">
    <name type="scientific">Plantimonas leprariae</name>
    <dbReference type="NCBI Taxonomy" id="2615207"/>
    <lineage>
        <taxon>Bacteria</taxon>
        <taxon>Pseudomonadati</taxon>
        <taxon>Pseudomonadota</taxon>
        <taxon>Alphaproteobacteria</taxon>
        <taxon>Hyphomicrobiales</taxon>
        <taxon>Aurantimonadaceae</taxon>
        <taxon>Plantimonas</taxon>
    </lineage>
</organism>
<evidence type="ECO:0000259" key="7">
    <source>
        <dbReference type="Pfam" id="PF00892"/>
    </source>
</evidence>
<reference evidence="8 9" key="1">
    <citation type="submission" date="2019-09" db="EMBL/GenBank/DDBJ databases">
        <title>YIM 132180 draft genome.</title>
        <authorList>
            <person name="Zhang K."/>
        </authorList>
    </citation>
    <scope>NUCLEOTIDE SEQUENCE [LARGE SCALE GENOMIC DNA]</scope>
    <source>
        <strain evidence="8 9">YIM 132180</strain>
    </source>
</reference>
<sequence>MAISQPVAESAASPARGILLKVISVVFFVGMQTAIKLAGEGIPAGEIVFFRSFFALIPVAAYLFWLGDLATAMRTDDFPGHVLRGLIGVTSMGLGFFALTRLPYPEWISISYAAPLFTVAAAALVLKERVGIYRWTAVLIGLVGILVVSAPNLTLLSEGLDPAEGWGMIASLCASVVSAVAMIQIRRLVRTEKTATIVVYFSLTCSGIALFSLPFGWIVPEPRQAAYLILAGLCGGVGQLLMTACYRYADTSTIAPFEYTSLFLAITIGYVLFDEVVAPTTFVGGLIVVAAGTFIIFRESRLGIKRRKSRKVTPSPAS</sequence>
<evidence type="ECO:0000256" key="2">
    <source>
        <dbReference type="ARBA" id="ARBA00009853"/>
    </source>
</evidence>
<feature type="domain" description="EamA" evidence="7">
    <location>
        <begin position="166"/>
        <end position="296"/>
    </location>
</feature>
<comment type="caution">
    <text evidence="8">The sequence shown here is derived from an EMBL/GenBank/DDBJ whole genome shotgun (WGS) entry which is preliminary data.</text>
</comment>
<feature type="domain" description="EamA" evidence="7">
    <location>
        <begin position="16"/>
        <end position="149"/>
    </location>
</feature>
<dbReference type="PANTHER" id="PTHR22911">
    <property type="entry name" value="ACYL-MALONYL CONDENSING ENZYME-RELATED"/>
    <property type="match status" value="1"/>
</dbReference>
<comment type="similarity">
    <text evidence="2">Belongs to the drug/metabolite transporter (DMT) superfamily. 10 TMS drug/metabolite exporter (DME) (TC 2.A.7.3) family.</text>
</comment>
<evidence type="ECO:0000313" key="8">
    <source>
        <dbReference type="EMBL" id="KAB0679925.1"/>
    </source>
</evidence>
<feature type="transmembrane region" description="Helical" evidence="6">
    <location>
        <begin position="47"/>
        <end position="70"/>
    </location>
</feature>
<keyword evidence="3 6" id="KW-0812">Transmembrane</keyword>
<feature type="transmembrane region" description="Helical" evidence="6">
    <location>
        <begin position="197"/>
        <end position="219"/>
    </location>
</feature>
<proteinExistence type="inferred from homology"/>
<accession>A0A7V7PPK5</accession>
<dbReference type="RefSeq" id="WP_150969616.1">
    <property type="nucleotide sequence ID" value="NZ_VZDO01000007.1"/>
</dbReference>
<evidence type="ECO:0000256" key="3">
    <source>
        <dbReference type="ARBA" id="ARBA00022692"/>
    </source>
</evidence>
<dbReference type="InterPro" id="IPR037185">
    <property type="entry name" value="EmrE-like"/>
</dbReference>
<evidence type="ECO:0000313" key="9">
    <source>
        <dbReference type="Proteomes" id="UP000432089"/>
    </source>
</evidence>
<feature type="transmembrane region" description="Helical" evidence="6">
    <location>
        <begin position="279"/>
        <end position="297"/>
    </location>
</feature>
<feature type="transmembrane region" description="Helical" evidence="6">
    <location>
        <begin position="18"/>
        <end position="35"/>
    </location>
</feature>
<feature type="transmembrane region" description="Helical" evidence="6">
    <location>
        <begin position="107"/>
        <end position="126"/>
    </location>
</feature>
<dbReference type="AlphaFoldDB" id="A0A7V7PPK5"/>
<dbReference type="InterPro" id="IPR000620">
    <property type="entry name" value="EamA_dom"/>
</dbReference>
<keyword evidence="5 6" id="KW-0472">Membrane</keyword>
<dbReference type="Proteomes" id="UP000432089">
    <property type="component" value="Unassembled WGS sequence"/>
</dbReference>
<dbReference type="GO" id="GO:0016020">
    <property type="term" value="C:membrane"/>
    <property type="evidence" value="ECO:0007669"/>
    <property type="project" value="UniProtKB-SubCell"/>
</dbReference>
<name>A0A7V7PPK5_9HYPH</name>
<keyword evidence="9" id="KW-1185">Reference proteome</keyword>
<evidence type="ECO:0000256" key="6">
    <source>
        <dbReference type="SAM" id="Phobius"/>
    </source>
</evidence>
<evidence type="ECO:0000256" key="5">
    <source>
        <dbReference type="ARBA" id="ARBA00023136"/>
    </source>
</evidence>